<evidence type="ECO:0000256" key="4">
    <source>
        <dbReference type="ARBA" id="ARBA00023002"/>
    </source>
</evidence>
<dbReference type="Gene3D" id="3.30.9.10">
    <property type="entry name" value="D-Amino Acid Oxidase, subunit A, domain 2"/>
    <property type="match status" value="1"/>
</dbReference>
<evidence type="ECO:0000313" key="7">
    <source>
        <dbReference type="Proteomes" id="UP000092164"/>
    </source>
</evidence>
<evidence type="ECO:0000256" key="1">
    <source>
        <dbReference type="ARBA" id="ARBA00001974"/>
    </source>
</evidence>
<comment type="cofactor">
    <cofactor evidence="1">
        <name>FAD</name>
        <dbReference type="ChEBI" id="CHEBI:57692"/>
    </cofactor>
</comment>
<dbReference type="GO" id="GO:0005737">
    <property type="term" value="C:cytoplasm"/>
    <property type="evidence" value="ECO:0007669"/>
    <property type="project" value="TreeGrafter"/>
</dbReference>
<evidence type="ECO:0000259" key="5">
    <source>
        <dbReference type="Pfam" id="PF01266"/>
    </source>
</evidence>
<evidence type="ECO:0000256" key="2">
    <source>
        <dbReference type="ARBA" id="ARBA00009410"/>
    </source>
</evidence>
<dbReference type="OrthoDB" id="214253at2"/>
<feature type="domain" description="FAD dependent oxidoreductase" evidence="5">
    <location>
        <begin position="3"/>
        <end position="326"/>
    </location>
</feature>
<keyword evidence="3" id="KW-0285">Flavoprotein</keyword>
<dbReference type="GO" id="GO:0016491">
    <property type="term" value="F:oxidoreductase activity"/>
    <property type="evidence" value="ECO:0007669"/>
    <property type="project" value="UniProtKB-KW"/>
</dbReference>
<dbReference type="PANTHER" id="PTHR13847">
    <property type="entry name" value="SARCOSINE DEHYDROGENASE-RELATED"/>
    <property type="match status" value="1"/>
</dbReference>
<dbReference type="KEGG" id="mart:BTR34_05710"/>
<gene>
    <name evidence="6" type="ORF">A9200_11940</name>
</gene>
<protein>
    <submittedName>
        <fullName evidence="6">FAD-dependent oxidoreductase</fullName>
    </submittedName>
</protein>
<dbReference type="RefSeq" id="WP_068487318.1">
    <property type="nucleotide sequence ID" value="NZ_CP018760.1"/>
</dbReference>
<dbReference type="Proteomes" id="UP000092164">
    <property type="component" value="Unassembled WGS sequence"/>
</dbReference>
<dbReference type="STRING" id="1836467.BTR34_05710"/>
<sequence>MVDYLVVGLGLAGTAFCETLRRNNKTFIVFNDQSQTSSRVAGGLYNPVILKRFTLSWRADEQVKIASDFYKNLEQFLNVQFYENQVVLRKFASIEEQNLWFEAADKEKLKPYLDTNLVKSYNKALNVPFGFGKVLGTGKLNTKILFNAYVKWLKQENILCQDTFDYNSLVIQPEYVEYKGLKAKNIVFADGFGLMKNPFFNYLPMQGSKGEYITIEAKDLKETNIIKSSVFLIPLGNDLYKVGATYNRGLIDNETTEDSKEELLKKLKSLLNCEYKVMGQEAGVRPTVKDRRPLVGKHPKHKNIWILNGFGSHGILIAPWASKALYEQIEHQRPLLVEMDIIRFSKN</sequence>
<keyword evidence="4" id="KW-0560">Oxidoreductase</keyword>
<dbReference type="InterPro" id="IPR036188">
    <property type="entry name" value="FAD/NAD-bd_sf"/>
</dbReference>
<keyword evidence="7" id="KW-1185">Reference proteome</keyword>
<dbReference type="Gene3D" id="3.50.50.60">
    <property type="entry name" value="FAD/NAD(P)-binding domain"/>
    <property type="match status" value="1"/>
</dbReference>
<accession>A0A1B7YXU6</accession>
<evidence type="ECO:0000313" key="6">
    <source>
        <dbReference type="EMBL" id="OBR35273.1"/>
    </source>
</evidence>
<name>A0A1B7YXU6_9FLAO</name>
<dbReference type="SUPFAM" id="SSF51971">
    <property type="entry name" value="Nucleotide-binding domain"/>
    <property type="match status" value="1"/>
</dbReference>
<reference evidence="7" key="1">
    <citation type="submission" date="2016-06" db="EMBL/GenBank/DDBJ databases">
        <authorList>
            <person name="Zhan P."/>
        </authorList>
    </citation>
    <scope>NUCLEOTIDE SEQUENCE [LARGE SCALE GENOMIC DNA]</scope>
    <source>
        <strain evidence="7">T28</strain>
    </source>
</reference>
<organism evidence="6 7">
    <name type="scientific">Maribacter hydrothermalis</name>
    <dbReference type="NCBI Taxonomy" id="1836467"/>
    <lineage>
        <taxon>Bacteria</taxon>
        <taxon>Pseudomonadati</taxon>
        <taxon>Bacteroidota</taxon>
        <taxon>Flavobacteriia</taxon>
        <taxon>Flavobacteriales</taxon>
        <taxon>Flavobacteriaceae</taxon>
        <taxon>Maribacter</taxon>
    </lineage>
</organism>
<dbReference type="AlphaFoldDB" id="A0A1B7YXU6"/>
<comment type="caution">
    <text evidence="6">The sequence shown here is derived from an EMBL/GenBank/DDBJ whole genome shotgun (WGS) entry which is preliminary data.</text>
</comment>
<dbReference type="EMBL" id="LZFP01000052">
    <property type="protein sequence ID" value="OBR35273.1"/>
    <property type="molecule type" value="Genomic_DNA"/>
</dbReference>
<proteinExistence type="inferred from homology"/>
<dbReference type="PANTHER" id="PTHR13847:SF286">
    <property type="entry name" value="D-AMINO ACID DEHYDROGENASE"/>
    <property type="match status" value="1"/>
</dbReference>
<comment type="similarity">
    <text evidence="2">Belongs to the DadA oxidoreductase family.</text>
</comment>
<dbReference type="InterPro" id="IPR006076">
    <property type="entry name" value="FAD-dep_OxRdtase"/>
</dbReference>
<dbReference type="Pfam" id="PF01266">
    <property type="entry name" value="DAO"/>
    <property type="match status" value="1"/>
</dbReference>
<evidence type="ECO:0000256" key="3">
    <source>
        <dbReference type="ARBA" id="ARBA00022630"/>
    </source>
</evidence>